<feature type="compositionally biased region" description="Polar residues" evidence="5">
    <location>
        <begin position="1"/>
        <end position="12"/>
    </location>
</feature>
<dbReference type="AlphaFoldDB" id="A0ABD3IYM4"/>
<comment type="subcellular location">
    <subcellularLocation>
        <location evidence="1">Membrane</location>
        <topology evidence="1">Multi-pass membrane protein</topology>
    </subcellularLocation>
</comment>
<dbReference type="Proteomes" id="UP001634007">
    <property type="component" value="Unassembled WGS sequence"/>
</dbReference>
<sequence>MQSTSLAQSPSTPFLKPRSGDILRSPSTRDALPLKLLERGARNSGLLPLRTVSLLRSASRPHALVPAAASSPSSSLLFLRRKDDGTKARAASAPGIAEDGATKLGGVTRTLRLVVMFGTWYLLNIYFNIYNKQVLKVYPFPATVTAFEFGCGTVIILLMWASRLHPFPKLTRSQRPSFWVVSSLVPTVCGVALASFSETSFNWIGFSSAMASNLTNQSRNIFSKKFMVNKEETLDNINLFSVMTIMSFMFLAPAAIFMEGFKFTPSYLQSAASQGLNIKELCVRSLLAGFCFHSYQQVSYGILEMVSPVTHSVGNCAKRVVVIISSVIFFQTPLSPINSLGTALALAGVFLYSNAKRMTPKLKV</sequence>
<accession>A0ABD3IYM4</accession>
<evidence type="ECO:0000256" key="1">
    <source>
        <dbReference type="ARBA" id="ARBA00004141"/>
    </source>
</evidence>
<dbReference type="Pfam" id="PF03151">
    <property type="entry name" value="TPT"/>
    <property type="match status" value="2"/>
</dbReference>
<dbReference type="InterPro" id="IPR004853">
    <property type="entry name" value="Sugar_P_trans_dom"/>
</dbReference>
<feature type="region of interest" description="Disordered" evidence="5">
    <location>
        <begin position="1"/>
        <end position="26"/>
    </location>
</feature>
<proteinExistence type="predicted"/>
<dbReference type="PANTHER" id="PTHR11132">
    <property type="entry name" value="SOLUTE CARRIER FAMILY 35"/>
    <property type="match status" value="1"/>
</dbReference>
<dbReference type="GO" id="GO:0016020">
    <property type="term" value="C:membrane"/>
    <property type="evidence" value="ECO:0007669"/>
    <property type="project" value="UniProtKB-SubCell"/>
</dbReference>
<evidence type="ECO:0000313" key="8">
    <source>
        <dbReference type="EMBL" id="KAL3720272.1"/>
    </source>
</evidence>
<evidence type="ECO:0000256" key="5">
    <source>
        <dbReference type="SAM" id="MobiDB-lite"/>
    </source>
</evidence>
<keyword evidence="3 6" id="KW-1133">Transmembrane helix</keyword>
<keyword evidence="2 6" id="KW-0812">Transmembrane</keyword>
<evidence type="ECO:0000256" key="6">
    <source>
        <dbReference type="SAM" id="Phobius"/>
    </source>
</evidence>
<feature type="transmembrane region" description="Helical" evidence="6">
    <location>
        <begin position="337"/>
        <end position="355"/>
    </location>
</feature>
<keyword evidence="4 6" id="KW-0472">Membrane</keyword>
<evidence type="ECO:0000256" key="4">
    <source>
        <dbReference type="ARBA" id="ARBA00023136"/>
    </source>
</evidence>
<evidence type="ECO:0000256" key="3">
    <source>
        <dbReference type="ARBA" id="ARBA00022989"/>
    </source>
</evidence>
<reference evidence="8 9" key="1">
    <citation type="submission" date="2024-11" db="EMBL/GenBank/DDBJ databases">
        <title>Chromosome-level genome assembly of Eucalyptus globulus Labill. provides insights into its genome evolution.</title>
        <authorList>
            <person name="Li X."/>
        </authorList>
    </citation>
    <scope>NUCLEOTIDE SEQUENCE [LARGE SCALE GENOMIC DNA]</scope>
    <source>
        <strain evidence="8">CL2024</strain>
        <tissue evidence="8">Fresh tender leaves</tissue>
    </source>
</reference>
<gene>
    <name evidence="8" type="ORF">ACJRO7_005150</name>
</gene>
<feature type="transmembrane region" description="Helical" evidence="6">
    <location>
        <begin position="113"/>
        <end position="130"/>
    </location>
</feature>
<dbReference type="InterPro" id="IPR037185">
    <property type="entry name" value="EmrE-like"/>
</dbReference>
<evidence type="ECO:0000313" key="9">
    <source>
        <dbReference type="Proteomes" id="UP001634007"/>
    </source>
</evidence>
<feature type="domain" description="Sugar phosphate transporter" evidence="7">
    <location>
        <begin position="175"/>
        <end position="353"/>
    </location>
</feature>
<feature type="transmembrane region" description="Helical" evidence="6">
    <location>
        <begin position="142"/>
        <end position="164"/>
    </location>
</feature>
<organism evidence="8 9">
    <name type="scientific">Eucalyptus globulus</name>
    <name type="common">Tasmanian blue gum</name>
    <dbReference type="NCBI Taxonomy" id="34317"/>
    <lineage>
        <taxon>Eukaryota</taxon>
        <taxon>Viridiplantae</taxon>
        <taxon>Streptophyta</taxon>
        <taxon>Embryophyta</taxon>
        <taxon>Tracheophyta</taxon>
        <taxon>Spermatophyta</taxon>
        <taxon>Magnoliopsida</taxon>
        <taxon>eudicotyledons</taxon>
        <taxon>Gunneridae</taxon>
        <taxon>Pentapetalae</taxon>
        <taxon>rosids</taxon>
        <taxon>malvids</taxon>
        <taxon>Myrtales</taxon>
        <taxon>Myrtaceae</taxon>
        <taxon>Myrtoideae</taxon>
        <taxon>Eucalypteae</taxon>
        <taxon>Eucalyptus</taxon>
    </lineage>
</organism>
<dbReference type="EMBL" id="JBJKBG010000010">
    <property type="protein sequence ID" value="KAL3720272.1"/>
    <property type="molecule type" value="Genomic_DNA"/>
</dbReference>
<feature type="domain" description="Sugar phosphate transporter" evidence="7">
    <location>
        <begin position="112"/>
        <end position="173"/>
    </location>
</feature>
<dbReference type="SUPFAM" id="SSF103481">
    <property type="entry name" value="Multidrug resistance efflux transporter EmrE"/>
    <property type="match status" value="1"/>
</dbReference>
<evidence type="ECO:0000256" key="2">
    <source>
        <dbReference type="ARBA" id="ARBA00022692"/>
    </source>
</evidence>
<comment type="caution">
    <text evidence="8">The sequence shown here is derived from an EMBL/GenBank/DDBJ whole genome shotgun (WGS) entry which is preliminary data.</text>
</comment>
<evidence type="ECO:0000259" key="7">
    <source>
        <dbReference type="Pfam" id="PF03151"/>
    </source>
</evidence>
<name>A0ABD3IYM4_EUCGL</name>
<keyword evidence="9" id="KW-1185">Reference proteome</keyword>
<dbReference type="InterPro" id="IPR050186">
    <property type="entry name" value="TPT_transporter"/>
</dbReference>
<feature type="transmembrane region" description="Helical" evidence="6">
    <location>
        <begin position="237"/>
        <end position="258"/>
    </location>
</feature>
<protein>
    <recommendedName>
        <fullName evidence="7">Sugar phosphate transporter domain-containing protein</fullName>
    </recommendedName>
</protein>